<protein>
    <submittedName>
        <fullName evidence="1">Uncharacterized protein</fullName>
    </submittedName>
</protein>
<evidence type="ECO:0000313" key="1">
    <source>
        <dbReference type="EMBL" id="KAK3804377.1"/>
    </source>
</evidence>
<gene>
    <name evidence="1" type="ORF">RRG08_059347</name>
</gene>
<evidence type="ECO:0000313" key="2">
    <source>
        <dbReference type="Proteomes" id="UP001283361"/>
    </source>
</evidence>
<organism evidence="1 2">
    <name type="scientific">Elysia crispata</name>
    <name type="common">lettuce slug</name>
    <dbReference type="NCBI Taxonomy" id="231223"/>
    <lineage>
        <taxon>Eukaryota</taxon>
        <taxon>Metazoa</taxon>
        <taxon>Spiralia</taxon>
        <taxon>Lophotrochozoa</taxon>
        <taxon>Mollusca</taxon>
        <taxon>Gastropoda</taxon>
        <taxon>Heterobranchia</taxon>
        <taxon>Euthyneura</taxon>
        <taxon>Panpulmonata</taxon>
        <taxon>Sacoglossa</taxon>
        <taxon>Placobranchoidea</taxon>
        <taxon>Plakobranchidae</taxon>
        <taxon>Elysia</taxon>
    </lineage>
</organism>
<sequence>MVTADYYQSKHFPGPGQLHWKQSPGKQIGFWAVSVSSTLEAWPGGGHLTTGENFTRETAISMTTMARNDDKCCFHGHQPSQLLWEPTTEAAGIRLRAETDKFNRRGKTNITRNAGRMEQFAKQ</sequence>
<reference evidence="1" key="1">
    <citation type="journal article" date="2023" name="G3 (Bethesda)">
        <title>A reference genome for the long-term kleptoplast-retaining sea slug Elysia crispata morphotype clarki.</title>
        <authorList>
            <person name="Eastman K.E."/>
            <person name="Pendleton A.L."/>
            <person name="Shaikh M.A."/>
            <person name="Suttiyut T."/>
            <person name="Ogas R."/>
            <person name="Tomko P."/>
            <person name="Gavelis G."/>
            <person name="Widhalm J.R."/>
            <person name="Wisecaver J.H."/>
        </authorList>
    </citation>
    <scope>NUCLEOTIDE SEQUENCE</scope>
    <source>
        <strain evidence="1">ECLA1</strain>
    </source>
</reference>
<dbReference type="Proteomes" id="UP001283361">
    <property type="component" value="Unassembled WGS sequence"/>
</dbReference>
<dbReference type="AlphaFoldDB" id="A0AAE1EF72"/>
<keyword evidence="2" id="KW-1185">Reference proteome</keyword>
<dbReference type="EMBL" id="JAWDGP010000016">
    <property type="protein sequence ID" value="KAK3804377.1"/>
    <property type="molecule type" value="Genomic_DNA"/>
</dbReference>
<accession>A0AAE1EF72</accession>
<proteinExistence type="predicted"/>
<name>A0AAE1EF72_9GAST</name>
<comment type="caution">
    <text evidence="1">The sequence shown here is derived from an EMBL/GenBank/DDBJ whole genome shotgun (WGS) entry which is preliminary data.</text>
</comment>